<comment type="subcellular location">
    <subcellularLocation>
        <location evidence="1">Cell membrane</location>
        <topology evidence="1">Multi-pass membrane protein</topology>
    </subcellularLocation>
</comment>
<dbReference type="EMBL" id="CAJNOR010000884">
    <property type="protein sequence ID" value="CAF1028930.1"/>
    <property type="molecule type" value="Genomic_DNA"/>
</dbReference>
<evidence type="ECO:0000256" key="5">
    <source>
        <dbReference type="ARBA" id="ARBA00023040"/>
    </source>
</evidence>
<feature type="transmembrane region" description="Helical" evidence="10">
    <location>
        <begin position="142"/>
        <end position="169"/>
    </location>
</feature>
<dbReference type="GO" id="GO:0042923">
    <property type="term" value="F:neuropeptide binding"/>
    <property type="evidence" value="ECO:0007669"/>
    <property type="project" value="TreeGrafter"/>
</dbReference>
<evidence type="ECO:0000256" key="9">
    <source>
        <dbReference type="SAM" id="MobiDB-lite"/>
    </source>
</evidence>
<dbReference type="GO" id="GO:0043005">
    <property type="term" value="C:neuron projection"/>
    <property type="evidence" value="ECO:0007669"/>
    <property type="project" value="TreeGrafter"/>
</dbReference>
<feature type="compositionally biased region" description="Basic and acidic residues" evidence="9">
    <location>
        <begin position="340"/>
        <end position="354"/>
    </location>
</feature>
<comment type="caution">
    <text evidence="12">The sequence shown here is derived from an EMBL/GenBank/DDBJ whole genome shotgun (WGS) entry which is preliminary data.</text>
</comment>
<keyword evidence="6 10" id="KW-0472">Membrane</keyword>
<dbReference type="PANTHER" id="PTHR24229:SF40">
    <property type="entry name" value="ALLATOSTATIN C RECEPTOR 1-RELATED"/>
    <property type="match status" value="1"/>
</dbReference>
<sequence>TFIQEQADEFPLTNSISGSSASSSSSSSSSSSYYDSFTPPSIQSLHQDVTLQQPQSYDSLITIGQETIPSFDVNIIQCSLENSPEHASLHVYWVWIDLMMNVFLPFTAMIACTVIIILTLVRSSTRSGSTSARRSRRRRNISVMLITVNLVFISLTAPIVIFLSVYAYVKDDNNYYRQSVLILIKIFCIILMNLNHSINIVIYSVTAKEFRTEMTNFLRAVLYWIIGKPTNPHDLEFMEDNGTFFSRFRRLRYNLFSCCQIKMRNNSSNDNDSSGQHPTNAPADHNKRQSTIDGNVGNKIAKQKKSDRNEKKRRKSSYVRYSETSTTHRNSNRLTVQLQSEHRSSVFEREDLSLQDKSNSTED</sequence>
<dbReference type="PANTHER" id="PTHR24229">
    <property type="entry name" value="NEUROPEPTIDES RECEPTOR"/>
    <property type="match status" value="1"/>
</dbReference>
<dbReference type="GO" id="GO:0007218">
    <property type="term" value="P:neuropeptide signaling pathway"/>
    <property type="evidence" value="ECO:0007669"/>
    <property type="project" value="TreeGrafter"/>
</dbReference>
<name>A0A814IPW1_ADIRI</name>
<accession>A0A814IPW1</accession>
<proteinExistence type="predicted"/>
<feature type="region of interest" description="Disordered" evidence="9">
    <location>
        <begin position="1"/>
        <end position="29"/>
    </location>
</feature>
<dbReference type="SUPFAM" id="SSF81321">
    <property type="entry name" value="Family A G protein-coupled receptor-like"/>
    <property type="match status" value="1"/>
</dbReference>
<feature type="transmembrane region" description="Helical" evidence="10">
    <location>
        <begin position="175"/>
        <end position="194"/>
    </location>
</feature>
<dbReference type="Proteomes" id="UP000663828">
    <property type="component" value="Unassembled WGS sequence"/>
</dbReference>
<keyword evidence="5" id="KW-0297">G-protein coupled receptor</keyword>
<evidence type="ECO:0000256" key="7">
    <source>
        <dbReference type="ARBA" id="ARBA00023170"/>
    </source>
</evidence>
<dbReference type="InterPro" id="IPR017452">
    <property type="entry name" value="GPCR_Rhodpsn_7TM"/>
</dbReference>
<dbReference type="Pfam" id="PF00001">
    <property type="entry name" value="7tm_1"/>
    <property type="match status" value="1"/>
</dbReference>
<evidence type="ECO:0000256" key="4">
    <source>
        <dbReference type="ARBA" id="ARBA00022989"/>
    </source>
</evidence>
<evidence type="ECO:0000256" key="8">
    <source>
        <dbReference type="ARBA" id="ARBA00023224"/>
    </source>
</evidence>
<evidence type="ECO:0000259" key="11">
    <source>
        <dbReference type="PROSITE" id="PS50262"/>
    </source>
</evidence>
<evidence type="ECO:0000313" key="12">
    <source>
        <dbReference type="EMBL" id="CAF1028930.1"/>
    </source>
</evidence>
<gene>
    <name evidence="12" type="ORF">XAT740_LOCUS14644</name>
</gene>
<dbReference type="InterPro" id="IPR000276">
    <property type="entry name" value="GPCR_Rhodpsn"/>
</dbReference>
<keyword evidence="8" id="KW-0807">Transducer</keyword>
<keyword evidence="2" id="KW-1003">Cell membrane</keyword>
<evidence type="ECO:0000256" key="6">
    <source>
        <dbReference type="ARBA" id="ARBA00023136"/>
    </source>
</evidence>
<keyword evidence="13" id="KW-1185">Reference proteome</keyword>
<evidence type="ECO:0000256" key="1">
    <source>
        <dbReference type="ARBA" id="ARBA00004651"/>
    </source>
</evidence>
<feature type="domain" description="G-protein coupled receptors family 1 profile" evidence="11">
    <location>
        <begin position="78"/>
        <end position="203"/>
    </location>
</feature>
<feature type="non-terminal residue" evidence="12">
    <location>
        <position position="363"/>
    </location>
</feature>
<reference evidence="12" key="1">
    <citation type="submission" date="2021-02" db="EMBL/GenBank/DDBJ databases">
        <authorList>
            <person name="Nowell W R."/>
        </authorList>
    </citation>
    <scope>NUCLEOTIDE SEQUENCE</scope>
</reference>
<keyword evidence="4 10" id="KW-1133">Transmembrane helix</keyword>
<dbReference type="Gene3D" id="1.20.1070.10">
    <property type="entry name" value="Rhodopsin 7-helix transmembrane proteins"/>
    <property type="match status" value="1"/>
</dbReference>
<organism evidence="12 13">
    <name type="scientific">Adineta ricciae</name>
    <name type="common">Rotifer</name>
    <dbReference type="NCBI Taxonomy" id="249248"/>
    <lineage>
        <taxon>Eukaryota</taxon>
        <taxon>Metazoa</taxon>
        <taxon>Spiralia</taxon>
        <taxon>Gnathifera</taxon>
        <taxon>Rotifera</taxon>
        <taxon>Eurotatoria</taxon>
        <taxon>Bdelloidea</taxon>
        <taxon>Adinetida</taxon>
        <taxon>Adinetidae</taxon>
        <taxon>Adineta</taxon>
    </lineage>
</organism>
<keyword evidence="3 10" id="KW-0812">Transmembrane</keyword>
<feature type="compositionally biased region" description="Low complexity" evidence="9">
    <location>
        <begin position="15"/>
        <end position="29"/>
    </location>
</feature>
<dbReference type="PROSITE" id="PS50262">
    <property type="entry name" value="G_PROTEIN_RECEP_F1_2"/>
    <property type="match status" value="1"/>
</dbReference>
<dbReference type="GO" id="GO:0004930">
    <property type="term" value="F:G protein-coupled receptor activity"/>
    <property type="evidence" value="ECO:0007669"/>
    <property type="project" value="UniProtKB-KW"/>
</dbReference>
<dbReference type="GO" id="GO:0005886">
    <property type="term" value="C:plasma membrane"/>
    <property type="evidence" value="ECO:0007669"/>
    <property type="project" value="UniProtKB-SubCell"/>
</dbReference>
<protein>
    <recommendedName>
        <fullName evidence="11">G-protein coupled receptors family 1 profile domain-containing protein</fullName>
    </recommendedName>
</protein>
<evidence type="ECO:0000256" key="2">
    <source>
        <dbReference type="ARBA" id="ARBA00022475"/>
    </source>
</evidence>
<evidence type="ECO:0000256" key="10">
    <source>
        <dbReference type="SAM" id="Phobius"/>
    </source>
</evidence>
<feature type="compositionally biased region" description="Polar residues" evidence="9">
    <location>
        <begin position="322"/>
        <end position="339"/>
    </location>
</feature>
<keyword evidence="7" id="KW-0675">Receptor</keyword>
<evidence type="ECO:0000256" key="3">
    <source>
        <dbReference type="ARBA" id="ARBA00022692"/>
    </source>
</evidence>
<dbReference type="AlphaFoldDB" id="A0A814IPW1"/>
<feature type="transmembrane region" description="Helical" evidence="10">
    <location>
        <begin position="102"/>
        <end position="121"/>
    </location>
</feature>
<feature type="region of interest" description="Disordered" evidence="9">
    <location>
        <begin position="267"/>
        <end position="363"/>
    </location>
</feature>
<evidence type="ECO:0000313" key="13">
    <source>
        <dbReference type="Proteomes" id="UP000663828"/>
    </source>
</evidence>